<gene>
    <name evidence="5" type="ORF">P5673_033236</name>
</gene>
<feature type="transmembrane region" description="Helical" evidence="3">
    <location>
        <begin position="291"/>
        <end position="317"/>
    </location>
</feature>
<keyword evidence="1" id="KW-0732">Signal</keyword>
<evidence type="ECO:0000256" key="1">
    <source>
        <dbReference type="ARBA" id="ARBA00022729"/>
    </source>
</evidence>
<name>A0AAD9UR89_ACRCE</name>
<comment type="caution">
    <text evidence="5">The sequence shown here is derived from an EMBL/GenBank/DDBJ whole genome shotgun (WGS) entry which is preliminary data.</text>
</comment>
<dbReference type="InterPro" id="IPR055356">
    <property type="entry name" value="ZP-N"/>
</dbReference>
<dbReference type="InterPro" id="IPR042235">
    <property type="entry name" value="ZP-C_dom"/>
</dbReference>
<dbReference type="Gene3D" id="2.60.40.3210">
    <property type="entry name" value="Zona pellucida, ZP-N domain"/>
    <property type="match status" value="1"/>
</dbReference>
<dbReference type="Proteomes" id="UP001249851">
    <property type="component" value="Unassembled WGS sequence"/>
</dbReference>
<evidence type="ECO:0000313" key="5">
    <source>
        <dbReference type="EMBL" id="KAK2547009.1"/>
    </source>
</evidence>
<dbReference type="Pfam" id="PF23344">
    <property type="entry name" value="ZP-N"/>
    <property type="match status" value="1"/>
</dbReference>
<dbReference type="EMBL" id="JARQWQ010000228">
    <property type="protein sequence ID" value="KAK2547009.1"/>
    <property type="molecule type" value="Genomic_DNA"/>
</dbReference>
<dbReference type="AlphaFoldDB" id="A0AAD9UR89"/>
<feature type="domain" description="ZP" evidence="4">
    <location>
        <begin position="1"/>
        <end position="243"/>
    </location>
</feature>
<keyword evidence="3" id="KW-0812">Transmembrane</keyword>
<proteinExistence type="predicted"/>
<keyword evidence="6" id="KW-1185">Reference proteome</keyword>
<dbReference type="PANTHER" id="PTHR14002:SF43">
    <property type="entry name" value="DELTA-LIKE PROTEIN"/>
    <property type="match status" value="1"/>
</dbReference>
<sequence>MTVALQKANYPYLNASRLHLSDPSCRARESATHIFLKTSLDSCWTIRLETGTWLTFYNKVKGDSERIGNITRDHNFGMNFNCSYRRKEFLSLSFTPQGVVRPPLKDGFGNLTFTLDLYKSDSFGEPYKSNEYPVDVVLNNYIYLRYSVETVQNLVVMAVNCRATKTGDFYSSPYHNLITDGCSQDTSMEYLYDPNKSFQTLKVRVFRFLGDYDPVYLHCELLACYANASSRCSQGCRSDSSLTRRRKREVTTSKEDFRPTTTQSYKINQGPIQIIDKKGEMKDTGNTGKQAAIIFGASAAGGVGLVLIIAGVAFVVVKFRLVRLLMKKPNQVRDLYATQDESTS</sequence>
<dbReference type="InterPro" id="IPR001507">
    <property type="entry name" value="ZP_dom"/>
</dbReference>
<keyword evidence="3" id="KW-0472">Membrane</keyword>
<dbReference type="SMART" id="SM00241">
    <property type="entry name" value="ZP"/>
    <property type="match status" value="1"/>
</dbReference>
<evidence type="ECO:0000259" key="4">
    <source>
        <dbReference type="PROSITE" id="PS51034"/>
    </source>
</evidence>
<organism evidence="5 6">
    <name type="scientific">Acropora cervicornis</name>
    <name type="common">Staghorn coral</name>
    <dbReference type="NCBI Taxonomy" id="6130"/>
    <lineage>
        <taxon>Eukaryota</taxon>
        <taxon>Metazoa</taxon>
        <taxon>Cnidaria</taxon>
        <taxon>Anthozoa</taxon>
        <taxon>Hexacorallia</taxon>
        <taxon>Scleractinia</taxon>
        <taxon>Astrocoeniina</taxon>
        <taxon>Acroporidae</taxon>
        <taxon>Acropora</taxon>
    </lineage>
</organism>
<keyword evidence="2" id="KW-1015">Disulfide bond</keyword>
<evidence type="ECO:0000256" key="2">
    <source>
        <dbReference type="ARBA" id="ARBA00023157"/>
    </source>
</evidence>
<dbReference type="PANTHER" id="PTHR14002">
    <property type="entry name" value="ENDOGLIN/TGF-BETA RECEPTOR TYPE III"/>
    <property type="match status" value="1"/>
</dbReference>
<accession>A0AAD9UR89</accession>
<keyword evidence="3" id="KW-1133">Transmembrane helix</keyword>
<reference evidence="5" key="1">
    <citation type="journal article" date="2023" name="G3 (Bethesda)">
        <title>Whole genome assembly and annotation of the endangered Caribbean coral Acropora cervicornis.</title>
        <authorList>
            <person name="Selwyn J.D."/>
            <person name="Vollmer S.V."/>
        </authorList>
    </citation>
    <scope>NUCLEOTIDE SEQUENCE</scope>
    <source>
        <strain evidence="5">K2</strain>
    </source>
</reference>
<dbReference type="InterPro" id="IPR055355">
    <property type="entry name" value="ZP-C"/>
</dbReference>
<dbReference type="Gene3D" id="2.60.40.4100">
    <property type="entry name" value="Zona pellucida, ZP-C domain"/>
    <property type="match status" value="1"/>
</dbReference>
<dbReference type="PROSITE" id="PS51034">
    <property type="entry name" value="ZP_2"/>
    <property type="match status" value="1"/>
</dbReference>
<evidence type="ECO:0000256" key="3">
    <source>
        <dbReference type="SAM" id="Phobius"/>
    </source>
</evidence>
<dbReference type="Pfam" id="PF00100">
    <property type="entry name" value="Zona_pellucida"/>
    <property type="match status" value="1"/>
</dbReference>
<protein>
    <submittedName>
        <fullName evidence="5">ZP domain-containing protein</fullName>
    </submittedName>
</protein>
<evidence type="ECO:0000313" key="6">
    <source>
        <dbReference type="Proteomes" id="UP001249851"/>
    </source>
</evidence>
<reference evidence="5" key="2">
    <citation type="journal article" date="2023" name="Science">
        <title>Genomic signatures of disease resistance in endangered staghorn corals.</title>
        <authorList>
            <person name="Vollmer S.V."/>
            <person name="Selwyn J.D."/>
            <person name="Despard B.A."/>
            <person name="Roesel C.L."/>
        </authorList>
    </citation>
    <scope>NUCLEOTIDE SEQUENCE</scope>
    <source>
        <strain evidence="5">K2</strain>
    </source>
</reference>